<proteinExistence type="predicted"/>
<dbReference type="InterPro" id="IPR045527">
    <property type="entry name" value="DUF6470"/>
</dbReference>
<protein>
    <submittedName>
        <fullName evidence="2">Uncharacterized protein</fullName>
    </submittedName>
</protein>
<name>A0ABT9VFB1_9BACI</name>
<feature type="region of interest" description="Disordered" evidence="1">
    <location>
        <begin position="70"/>
        <end position="95"/>
    </location>
</feature>
<sequence>MQLPPISYTIQRGQIGIDTQDAQLDITQQDADLQISQPEADLNIETTPSKLTIDQTEALRDMGIISAEESARQNAQEGRQTAQEGIARRASEGDEMMKIENGTDAIQNIVERNIPNPRQDFNIGWIPSSHFAVDINYQPAEVNIEATPNEPIINATPNKPQLNYQRGDVNTSLAQEPHFDINVDMESWRQSQYDYKI</sequence>
<accession>A0ABT9VFB1</accession>
<evidence type="ECO:0000313" key="2">
    <source>
        <dbReference type="EMBL" id="MDQ0159656.1"/>
    </source>
</evidence>
<dbReference type="EMBL" id="JAUSTQ010000005">
    <property type="protein sequence ID" value="MDQ0159656.1"/>
    <property type="molecule type" value="Genomic_DNA"/>
</dbReference>
<feature type="compositionally biased region" description="Basic and acidic residues" evidence="1">
    <location>
        <begin position="86"/>
        <end position="95"/>
    </location>
</feature>
<keyword evidence="3" id="KW-1185">Reference proteome</keyword>
<feature type="compositionally biased region" description="Polar residues" evidence="1">
    <location>
        <begin position="72"/>
        <end position="83"/>
    </location>
</feature>
<organism evidence="2 3">
    <name type="scientific">Alkalibacillus salilacus</name>
    <dbReference type="NCBI Taxonomy" id="284582"/>
    <lineage>
        <taxon>Bacteria</taxon>
        <taxon>Bacillati</taxon>
        <taxon>Bacillota</taxon>
        <taxon>Bacilli</taxon>
        <taxon>Bacillales</taxon>
        <taxon>Bacillaceae</taxon>
        <taxon>Alkalibacillus</taxon>
    </lineage>
</organism>
<gene>
    <name evidence="2" type="ORF">J2S77_001640</name>
</gene>
<evidence type="ECO:0000313" key="3">
    <source>
        <dbReference type="Proteomes" id="UP001224359"/>
    </source>
</evidence>
<dbReference type="Proteomes" id="UP001224359">
    <property type="component" value="Unassembled WGS sequence"/>
</dbReference>
<dbReference type="Pfam" id="PF20074">
    <property type="entry name" value="DUF6470"/>
    <property type="match status" value="1"/>
</dbReference>
<evidence type="ECO:0000256" key="1">
    <source>
        <dbReference type="SAM" id="MobiDB-lite"/>
    </source>
</evidence>
<comment type="caution">
    <text evidence="2">The sequence shown here is derived from an EMBL/GenBank/DDBJ whole genome shotgun (WGS) entry which is preliminary data.</text>
</comment>
<reference evidence="2 3" key="1">
    <citation type="submission" date="2023-07" db="EMBL/GenBank/DDBJ databases">
        <title>Genomic Encyclopedia of Type Strains, Phase IV (KMG-IV): sequencing the most valuable type-strain genomes for metagenomic binning, comparative biology and taxonomic classification.</title>
        <authorList>
            <person name="Goeker M."/>
        </authorList>
    </citation>
    <scope>NUCLEOTIDE SEQUENCE [LARGE SCALE GENOMIC DNA]</scope>
    <source>
        <strain evidence="2 3">DSM 16460</strain>
    </source>
</reference>
<dbReference type="RefSeq" id="WP_306976299.1">
    <property type="nucleotide sequence ID" value="NZ_JAUSTQ010000005.1"/>
</dbReference>